<evidence type="ECO:0000256" key="7">
    <source>
        <dbReference type="ARBA" id="ARBA00022795"/>
    </source>
</evidence>
<accession>A0A090SKC4</accession>
<comment type="similarity">
    <text evidence="2 13">Belongs to the type III secretion exporter family.</text>
</comment>
<dbReference type="InterPro" id="IPR029025">
    <property type="entry name" value="T3SS_substrate_exporter_C"/>
</dbReference>
<dbReference type="GO" id="GO:0044780">
    <property type="term" value="P:bacterial-type flagellum assembly"/>
    <property type="evidence" value="ECO:0007669"/>
    <property type="project" value="InterPro"/>
</dbReference>
<dbReference type="GO" id="GO:0005886">
    <property type="term" value="C:plasma membrane"/>
    <property type="evidence" value="ECO:0007669"/>
    <property type="project" value="UniProtKB-SubCell"/>
</dbReference>
<dbReference type="SUPFAM" id="SSF160544">
    <property type="entry name" value="EscU C-terminal domain-like"/>
    <property type="match status" value="1"/>
</dbReference>
<dbReference type="Gene3D" id="3.40.1690.10">
    <property type="entry name" value="secretion proteins EscU"/>
    <property type="match status" value="1"/>
</dbReference>
<evidence type="ECO:0000256" key="12">
    <source>
        <dbReference type="ARBA" id="ARBA00025078"/>
    </source>
</evidence>
<feature type="transmembrane region" description="Helical" evidence="13">
    <location>
        <begin position="154"/>
        <end position="174"/>
    </location>
</feature>
<keyword evidence="8 13" id="KW-0653">Protein transport</keyword>
<keyword evidence="6 13" id="KW-0812">Transmembrane</keyword>
<dbReference type="EMBL" id="BBMR01000005">
    <property type="protein sequence ID" value="GAL19877.1"/>
    <property type="molecule type" value="Genomic_DNA"/>
</dbReference>
<feature type="transmembrane region" description="Helical" evidence="13">
    <location>
        <begin position="31"/>
        <end position="49"/>
    </location>
</feature>
<evidence type="ECO:0000313" key="15">
    <source>
        <dbReference type="EMBL" id="GAL19877.1"/>
    </source>
</evidence>
<evidence type="ECO:0000313" key="16">
    <source>
        <dbReference type="Proteomes" id="UP000029228"/>
    </source>
</evidence>
<dbReference type="AlphaFoldDB" id="A0A090SKC4"/>
<dbReference type="InterPro" id="IPR006135">
    <property type="entry name" value="T3SS_substrate_exporter"/>
</dbReference>
<evidence type="ECO:0000256" key="10">
    <source>
        <dbReference type="ARBA" id="ARBA00023136"/>
    </source>
</evidence>
<evidence type="ECO:0000256" key="13">
    <source>
        <dbReference type="RuleBase" id="RU364091"/>
    </source>
</evidence>
<dbReference type="Proteomes" id="UP000029228">
    <property type="component" value="Unassembled WGS sequence"/>
</dbReference>
<comment type="function">
    <text evidence="12 13">Required for formation of the rod structure in the basal body of the flagellar apparatus. Together with FliI and FliH, may constitute the export apparatus of flagellin.</text>
</comment>
<organism evidence="15 16">
    <name type="scientific">Vibrio maritimus</name>
    <dbReference type="NCBI Taxonomy" id="990268"/>
    <lineage>
        <taxon>Bacteria</taxon>
        <taxon>Pseudomonadati</taxon>
        <taxon>Pseudomonadota</taxon>
        <taxon>Gammaproteobacteria</taxon>
        <taxon>Vibrionales</taxon>
        <taxon>Vibrionaceae</taxon>
        <taxon>Vibrio</taxon>
    </lineage>
</organism>
<keyword evidence="5 13" id="KW-1003">Cell membrane</keyword>
<dbReference type="OrthoDB" id="9807950at2"/>
<evidence type="ECO:0000256" key="5">
    <source>
        <dbReference type="ARBA" id="ARBA00022475"/>
    </source>
</evidence>
<feature type="transmembrane region" description="Helical" evidence="13">
    <location>
        <begin position="194"/>
        <end position="212"/>
    </location>
</feature>
<keyword evidence="15" id="KW-0282">Flagellum</keyword>
<feature type="region of interest" description="Disordered" evidence="14">
    <location>
        <begin position="356"/>
        <end position="382"/>
    </location>
</feature>
<dbReference type="PRINTS" id="PR00950">
    <property type="entry name" value="TYPE3IMSPROT"/>
</dbReference>
<keyword evidence="15" id="KW-0966">Cell projection</keyword>
<dbReference type="NCBIfam" id="TIGR00328">
    <property type="entry name" value="flhB"/>
    <property type="match status" value="1"/>
</dbReference>
<evidence type="ECO:0000256" key="6">
    <source>
        <dbReference type="ARBA" id="ARBA00022692"/>
    </source>
</evidence>
<protein>
    <recommendedName>
        <fullName evidence="3 13">Flagellar biosynthetic protein FlhB</fullName>
    </recommendedName>
</protein>
<reference evidence="15 16" key="1">
    <citation type="submission" date="2014-09" db="EMBL/GenBank/DDBJ databases">
        <title>Vibrio maritimus JCM 19235. (C45) whole genome shotgun sequence.</title>
        <authorList>
            <person name="Sawabe T."/>
            <person name="Meirelles P."/>
            <person name="Nakanishi M."/>
            <person name="Sayaka M."/>
            <person name="Hattori M."/>
            <person name="Ohkuma M."/>
        </authorList>
    </citation>
    <scope>NUCLEOTIDE SEQUENCE [LARGE SCALE GENOMIC DNA]</scope>
    <source>
        <strain evidence="16">JCM19235</strain>
    </source>
</reference>
<evidence type="ECO:0000256" key="1">
    <source>
        <dbReference type="ARBA" id="ARBA00004651"/>
    </source>
</evidence>
<gene>
    <name evidence="13" type="primary">flhB</name>
    <name evidence="15" type="ORF">JCM19235_4077</name>
</gene>
<evidence type="ECO:0000256" key="2">
    <source>
        <dbReference type="ARBA" id="ARBA00010690"/>
    </source>
</evidence>
<proteinExistence type="inferred from homology"/>
<dbReference type="GO" id="GO:0009306">
    <property type="term" value="P:protein secretion"/>
    <property type="evidence" value="ECO:0007669"/>
    <property type="project" value="InterPro"/>
</dbReference>
<comment type="caution">
    <text evidence="15">The sequence shown here is derived from an EMBL/GenBank/DDBJ whole genome shotgun (WGS) entry which is preliminary data.</text>
</comment>
<feature type="transmembrane region" description="Helical" evidence="13">
    <location>
        <begin position="86"/>
        <end position="107"/>
    </location>
</feature>
<sequence>MADNQDSGDKSELPSQHKLTKAKREGQIPRAKDFVSAVTLTAVVSYYVLSIDSLAETFIELFLICYEFDTSVVGKFDVIVELVGKALFAMIMLFFPLFIYQVIAAIISSTMLGGWVYSPPLLAPKLEKISPIKGFKRIFSTQSLVELAKNTVKVTLFFAVLYWVIDRYIAVITGLVSSPFDTVITAITTITVEYLGYLLLLILVFGLVDFPYQRYEFTKQMKMTKQEVKDEHKEQEGRPEVKARIRQIQTQNAKRGANERVPKASVVLTNPTHYSVALVYDLTKAEAPFVVAKGKDDVATYIRELAAKHQVEVVQSPELTRAIYHTTQIDQMVPNQLFVAVAHILTYVNQLKEWRQGKRGKPNSLPPFDIPKAWTEFKEPPE</sequence>
<keyword evidence="11 13" id="KW-1006">Bacterial flagellum protein export</keyword>
<keyword evidence="4 13" id="KW-0813">Transport</keyword>
<keyword evidence="16" id="KW-1185">Reference proteome</keyword>
<dbReference type="STRING" id="990268.JCM19235_4077"/>
<dbReference type="InterPro" id="IPR006136">
    <property type="entry name" value="FlhB"/>
</dbReference>
<evidence type="ECO:0000256" key="9">
    <source>
        <dbReference type="ARBA" id="ARBA00022989"/>
    </source>
</evidence>
<evidence type="ECO:0000256" key="14">
    <source>
        <dbReference type="SAM" id="MobiDB-lite"/>
    </source>
</evidence>
<evidence type="ECO:0000256" key="3">
    <source>
        <dbReference type="ARBA" id="ARBA00021622"/>
    </source>
</evidence>
<keyword evidence="7 13" id="KW-1005">Bacterial flagellum biogenesis</keyword>
<name>A0A090SKC4_9VIBR</name>
<keyword evidence="15" id="KW-0969">Cilium</keyword>
<comment type="subcellular location">
    <subcellularLocation>
        <location evidence="1">Cell membrane</location>
        <topology evidence="1">Multi-pass membrane protein</topology>
    </subcellularLocation>
</comment>
<evidence type="ECO:0000256" key="8">
    <source>
        <dbReference type="ARBA" id="ARBA00022927"/>
    </source>
</evidence>
<dbReference type="PANTHER" id="PTHR30531:SF12">
    <property type="entry name" value="FLAGELLAR BIOSYNTHETIC PROTEIN FLHB"/>
    <property type="match status" value="1"/>
</dbReference>
<evidence type="ECO:0000256" key="11">
    <source>
        <dbReference type="ARBA" id="ARBA00023225"/>
    </source>
</evidence>
<feature type="region of interest" description="Disordered" evidence="14">
    <location>
        <begin position="1"/>
        <end position="24"/>
    </location>
</feature>
<dbReference type="Gene3D" id="6.10.250.2080">
    <property type="match status" value="1"/>
</dbReference>
<dbReference type="Pfam" id="PF01312">
    <property type="entry name" value="Bac_export_2"/>
    <property type="match status" value="1"/>
</dbReference>
<dbReference type="PANTHER" id="PTHR30531">
    <property type="entry name" value="FLAGELLAR BIOSYNTHETIC PROTEIN FLHB"/>
    <property type="match status" value="1"/>
</dbReference>
<evidence type="ECO:0000256" key="4">
    <source>
        <dbReference type="ARBA" id="ARBA00022448"/>
    </source>
</evidence>
<keyword evidence="9 13" id="KW-1133">Transmembrane helix</keyword>
<keyword evidence="10 13" id="KW-0472">Membrane</keyword>